<evidence type="ECO:0000313" key="2">
    <source>
        <dbReference type="Proteomes" id="UP001597506"/>
    </source>
</evidence>
<sequence>MSGVRSILKRFQSECETSDEHVDKDLQTHYYKSTSQKVNDAVESLFASDEYQVLSHSKDRGEWTVQKNIRPSLFIVVTIITVRPFETAVDFKVSANGAKLSGTYPVLKGHIQSFYENLDKNLIKI</sequence>
<comment type="caution">
    <text evidence="1">The sequence shown here is derived from an EMBL/GenBank/DDBJ whole genome shotgun (WGS) entry which is preliminary data.</text>
</comment>
<accession>A0ABW5RUB4</accession>
<dbReference type="Proteomes" id="UP001597506">
    <property type="component" value="Unassembled WGS sequence"/>
</dbReference>
<organism evidence="1 2">
    <name type="scientific">Bacillus seohaeanensis</name>
    <dbReference type="NCBI Taxonomy" id="284580"/>
    <lineage>
        <taxon>Bacteria</taxon>
        <taxon>Bacillati</taxon>
        <taxon>Bacillota</taxon>
        <taxon>Bacilli</taxon>
        <taxon>Bacillales</taxon>
        <taxon>Bacillaceae</taxon>
        <taxon>Bacillus</taxon>
    </lineage>
</organism>
<evidence type="ECO:0000313" key="1">
    <source>
        <dbReference type="EMBL" id="MFD2681549.1"/>
    </source>
</evidence>
<dbReference type="RefSeq" id="WP_377935854.1">
    <property type="nucleotide sequence ID" value="NZ_JBHUMF010000030.1"/>
</dbReference>
<name>A0ABW5RUB4_9BACI</name>
<keyword evidence="2" id="KW-1185">Reference proteome</keyword>
<protein>
    <submittedName>
        <fullName evidence="1">Cytosolic protein</fullName>
    </submittedName>
</protein>
<gene>
    <name evidence="1" type="ORF">ACFSUL_12420</name>
</gene>
<dbReference type="EMBL" id="JBHUMF010000030">
    <property type="protein sequence ID" value="MFD2681549.1"/>
    <property type="molecule type" value="Genomic_DNA"/>
</dbReference>
<reference evidence="2" key="1">
    <citation type="journal article" date="2019" name="Int. J. Syst. Evol. Microbiol.">
        <title>The Global Catalogue of Microorganisms (GCM) 10K type strain sequencing project: providing services to taxonomists for standard genome sequencing and annotation.</title>
        <authorList>
            <consortium name="The Broad Institute Genomics Platform"/>
            <consortium name="The Broad Institute Genome Sequencing Center for Infectious Disease"/>
            <person name="Wu L."/>
            <person name="Ma J."/>
        </authorList>
    </citation>
    <scope>NUCLEOTIDE SEQUENCE [LARGE SCALE GENOMIC DNA]</scope>
    <source>
        <strain evidence="2">KCTC 3913</strain>
    </source>
</reference>
<proteinExistence type="predicted"/>